<accession>A0A2C6KE52</accession>
<protein>
    <recommendedName>
        <fullName evidence="8">V-type proton ATPase subunit a</fullName>
    </recommendedName>
</protein>
<comment type="subcellular location">
    <subcellularLocation>
        <location evidence="1">Membrane</location>
        <topology evidence="1">Multi-pass membrane protein</topology>
    </subcellularLocation>
</comment>
<dbReference type="PANTHER" id="PTHR11629">
    <property type="entry name" value="VACUOLAR PROTON ATPASES"/>
    <property type="match status" value="1"/>
</dbReference>
<dbReference type="GO" id="GO:0007035">
    <property type="term" value="P:vacuolar acidification"/>
    <property type="evidence" value="ECO:0007669"/>
    <property type="project" value="TreeGrafter"/>
</dbReference>
<dbReference type="OrthoDB" id="10264220at2759"/>
<dbReference type="GO" id="GO:0046961">
    <property type="term" value="F:proton-transporting ATPase activity, rotational mechanism"/>
    <property type="evidence" value="ECO:0007669"/>
    <property type="project" value="InterPro"/>
</dbReference>
<comment type="similarity">
    <text evidence="2 8">Belongs to the V-ATPase 116 kDa subunit family.</text>
</comment>
<keyword evidence="5 8" id="KW-1133">Transmembrane helix</keyword>
<organism evidence="10 11">
    <name type="scientific">Cystoisospora suis</name>
    <dbReference type="NCBI Taxonomy" id="483139"/>
    <lineage>
        <taxon>Eukaryota</taxon>
        <taxon>Sar</taxon>
        <taxon>Alveolata</taxon>
        <taxon>Apicomplexa</taxon>
        <taxon>Conoidasida</taxon>
        <taxon>Coccidia</taxon>
        <taxon>Eucoccidiorida</taxon>
        <taxon>Eimeriorina</taxon>
        <taxon>Sarcocystidae</taxon>
        <taxon>Cystoisospora</taxon>
    </lineage>
</organism>
<comment type="caution">
    <text evidence="10">The sequence shown here is derived from an EMBL/GenBank/DDBJ whole genome shotgun (WGS) entry which is preliminary data.</text>
</comment>
<evidence type="ECO:0000256" key="7">
    <source>
        <dbReference type="ARBA" id="ARBA00023136"/>
    </source>
</evidence>
<dbReference type="VEuPathDB" id="ToxoDB:CSUI_011496"/>
<dbReference type="Proteomes" id="UP000221165">
    <property type="component" value="Unassembled WGS sequence"/>
</dbReference>
<reference evidence="10 11" key="1">
    <citation type="journal article" date="2017" name="Int. J. Parasitol.">
        <title>The genome of the protozoan parasite Cystoisospora suis and a reverse vaccinology approach to identify vaccine candidates.</title>
        <authorList>
            <person name="Palmieri N."/>
            <person name="Shrestha A."/>
            <person name="Ruttkowski B."/>
            <person name="Beck T."/>
            <person name="Vogl C."/>
            <person name="Tomley F."/>
            <person name="Blake D.P."/>
            <person name="Joachim A."/>
        </authorList>
    </citation>
    <scope>NUCLEOTIDE SEQUENCE [LARGE SCALE GENOMIC DNA]</scope>
    <source>
        <strain evidence="10 11">Wien I</strain>
    </source>
</reference>
<sequence>MILLLGVFATYAGFIYNDVLSLGVDLFGTRWSVASTVRETNEGEGGALRPSSYYSLFSSSPHTPNSSQGGAAPSLPEDFSSSSSPGGAGGGAATYHELEGESLVPSKEKDFPYPFGFDPAWKGAVNELLLFNSFKMKFSIIVGFFQMLLGILLKAMNALYFRQMVDFFFEALPQLFLFISLIGYMTFLVLYKWVTPVDNDHPKPSLINVLIDMNMKTGGGGGGDSSLIMFDGQEEVQQTLRVIMFLCIPIMLLGKPLWLWWRMRKKRERRDLLFVQLQTAGGGGASYSSYPPSHRRGLATTAGESTALSSLRASSSSSRFMNDPSEGISSRRPNPYYSYSPQGQRSFSFSSSAASTASPNKGGAG</sequence>
<evidence type="ECO:0000256" key="5">
    <source>
        <dbReference type="ARBA" id="ARBA00022989"/>
    </source>
</evidence>
<evidence type="ECO:0000256" key="4">
    <source>
        <dbReference type="ARBA" id="ARBA00022692"/>
    </source>
</evidence>
<evidence type="ECO:0000256" key="2">
    <source>
        <dbReference type="ARBA" id="ARBA00009904"/>
    </source>
</evidence>
<dbReference type="RefSeq" id="XP_067916430.1">
    <property type="nucleotide sequence ID" value="XM_068071594.1"/>
</dbReference>
<evidence type="ECO:0000313" key="11">
    <source>
        <dbReference type="Proteomes" id="UP000221165"/>
    </source>
</evidence>
<feature type="non-terminal residue" evidence="10">
    <location>
        <position position="365"/>
    </location>
</feature>
<keyword evidence="6 8" id="KW-0406">Ion transport</keyword>
<evidence type="ECO:0000256" key="1">
    <source>
        <dbReference type="ARBA" id="ARBA00004141"/>
    </source>
</evidence>
<dbReference type="EMBL" id="MIGC01012435">
    <property type="protein sequence ID" value="PHJ14694.1"/>
    <property type="molecule type" value="Genomic_DNA"/>
</dbReference>
<feature type="compositionally biased region" description="Low complexity" evidence="9">
    <location>
        <begin position="330"/>
        <end position="358"/>
    </location>
</feature>
<dbReference type="AlphaFoldDB" id="A0A2C6KE52"/>
<evidence type="ECO:0000256" key="8">
    <source>
        <dbReference type="RuleBase" id="RU361189"/>
    </source>
</evidence>
<evidence type="ECO:0000256" key="6">
    <source>
        <dbReference type="ARBA" id="ARBA00023065"/>
    </source>
</evidence>
<dbReference type="InterPro" id="IPR002490">
    <property type="entry name" value="V-ATPase_116kDa_su"/>
</dbReference>
<keyword evidence="4 8" id="KW-0812">Transmembrane</keyword>
<feature type="compositionally biased region" description="Low complexity" evidence="9">
    <location>
        <begin position="307"/>
        <end position="319"/>
    </location>
</feature>
<dbReference type="GO" id="GO:0016471">
    <property type="term" value="C:vacuolar proton-transporting V-type ATPase complex"/>
    <property type="evidence" value="ECO:0007669"/>
    <property type="project" value="TreeGrafter"/>
</dbReference>
<feature type="transmembrane region" description="Helical" evidence="8">
    <location>
        <begin position="138"/>
        <end position="160"/>
    </location>
</feature>
<dbReference type="Pfam" id="PF01496">
    <property type="entry name" value="V_ATPase_I"/>
    <property type="match status" value="1"/>
</dbReference>
<proteinExistence type="inferred from homology"/>
<comment type="function">
    <text evidence="8">Essential component of the vacuolar proton pump (V-ATPase), a multimeric enzyme that catalyzes the translocation of protons across the membranes. Required for assembly and activity of the V-ATPase.</text>
</comment>
<keyword evidence="8" id="KW-0375">Hydrogen ion transport</keyword>
<dbReference type="PANTHER" id="PTHR11629:SF63">
    <property type="entry name" value="V-TYPE PROTON ATPASE SUBUNIT A"/>
    <property type="match status" value="1"/>
</dbReference>
<keyword evidence="3 8" id="KW-0813">Transport</keyword>
<dbReference type="GO" id="GO:0033179">
    <property type="term" value="C:proton-transporting V-type ATPase, V0 domain"/>
    <property type="evidence" value="ECO:0007669"/>
    <property type="project" value="InterPro"/>
</dbReference>
<comment type="caution">
    <text evidence="8">Lacks conserved residue(s) required for the propagation of feature annotation.</text>
</comment>
<dbReference type="GeneID" id="94434805"/>
<feature type="region of interest" description="Disordered" evidence="9">
    <location>
        <begin position="281"/>
        <end position="365"/>
    </location>
</feature>
<feature type="region of interest" description="Disordered" evidence="9">
    <location>
        <begin position="59"/>
        <end position="92"/>
    </location>
</feature>
<feature type="transmembrane region" description="Helical" evidence="8">
    <location>
        <begin position="242"/>
        <end position="261"/>
    </location>
</feature>
<evidence type="ECO:0000256" key="9">
    <source>
        <dbReference type="SAM" id="MobiDB-lite"/>
    </source>
</evidence>
<keyword evidence="11" id="KW-1185">Reference proteome</keyword>
<dbReference type="GO" id="GO:0051117">
    <property type="term" value="F:ATPase binding"/>
    <property type="evidence" value="ECO:0007669"/>
    <property type="project" value="TreeGrafter"/>
</dbReference>
<feature type="transmembrane region" description="Helical" evidence="8">
    <location>
        <begin position="172"/>
        <end position="194"/>
    </location>
</feature>
<name>A0A2C6KE52_9APIC</name>
<evidence type="ECO:0000256" key="3">
    <source>
        <dbReference type="ARBA" id="ARBA00022448"/>
    </source>
</evidence>
<evidence type="ECO:0000313" key="10">
    <source>
        <dbReference type="EMBL" id="PHJ14694.1"/>
    </source>
</evidence>
<keyword evidence="7 8" id="KW-0472">Membrane</keyword>
<gene>
    <name evidence="10" type="ORF">CSUI_011496</name>
</gene>